<evidence type="ECO:0000313" key="4">
    <source>
        <dbReference type="Proteomes" id="UP000001194"/>
    </source>
</evidence>
<dbReference type="AlphaFoldDB" id="B0CPI3"/>
<dbReference type="GeneID" id="6069933"/>
<dbReference type="InterPro" id="IPR007513">
    <property type="entry name" value="SERF-like_N"/>
</dbReference>
<gene>
    <name evidence="3" type="ORF">LACBIDRAFT_291905</name>
</gene>
<evidence type="ECO:0000313" key="3">
    <source>
        <dbReference type="EMBL" id="EDR16097.1"/>
    </source>
</evidence>
<protein>
    <submittedName>
        <fullName evidence="3">Predicted protein</fullName>
    </submittedName>
</protein>
<dbReference type="EMBL" id="DS547091">
    <property type="protein sequence ID" value="EDR16097.1"/>
    <property type="molecule type" value="Genomic_DNA"/>
</dbReference>
<proteinExistence type="predicted"/>
<feature type="domain" description="Small EDRK-rich factor-like N-terminal" evidence="2">
    <location>
        <begin position="108"/>
        <end position="143"/>
    </location>
</feature>
<dbReference type="STRING" id="486041.B0CPI3"/>
<organism evidence="4">
    <name type="scientific">Laccaria bicolor (strain S238N-H82 / ATCC MYA-4686)</name>
    <name type="common">Bicoloured deceiver</name>
    <name type="synonym">Laccaria laccata var. bicolor</name>
    <dbReference type="NCBI Taxonomy" id="486041"/>
    <lineage>
        <taxon>Eukaryota</taxon>
        <taxon>Fungi</taxon>
        <taxon>Dikarya</taxon>
        <taxon>Basidiomycota</taxon>
        <taxon>Agaricomycotina</taxon>
        <taxon>Agaricomycetes</taxon>
        <taxon>Agaricomycetidae</taxon>
        <taxon>Agaricales</taxon>
        <taxon>Agaricineae</taxon>
        <taxon>Hydnangiaceae</taxon>
        <taxon>Laccaria</taxon>
    </lineage>
</organism>
<feature type="region of interest" description="Disordered" evidence="1">
    <location>
        <begin position="113"/>
        <end position="142"/>
    </location>
</feature>
<accession>B0CPI3</accession>
<name>B0CPI3_LACBS</name>
<reference evidence="3 4" key="1">
    <citation type="journal article" date="2008" name="Nature">
        <title>The genome of Laccaria bicolor provides insights into mycorrhizal symbiosis.</title>
        <authorList>
            <person name="Martin F."/>
            <person name="Aerts A."/>
            <person name="Ahren D."/>
            <person name="Brun A."/>
            <person name="Danchin E.G.J."/>
            <person name="Duchaussoy F."/>
            <person name="Gibon J."/>
            <person name="Kohler A."/>
            <person name="Lindquist E."/>
            <person name="Pereda V."/>
            <person name="Salamov A."/>
            <person name="Shapiro H.J."/>
            <person name="Wuyts J."/>
            <person name="Blaudez D."/>
            <person name="Buee M."/>
            <person name="Brokstein P."/>
            <person name="Canbaeck B."/>
            <person name="Cohen D."/>
            <person name="Courty P.E."/>
            <person name="Coutinho P.M."/>
            <person name="Delaruelle C."/>
            <person name="Detter J.C."/>
            <person name="Deveau A."/>
            <person name="DiFazio S."/>
            <person name="Duplessis S."/>
            <person name="Fraissinet-Tachet L."/>
            <person name="Lucic E."/>
            <person name="Frey-Klett P."/>
            <person name="Fourrey C."/>
            <person name="Feussner I."/>
            <person name="Gay G."/>
            <person name="Grimwood J."/>
            <person name="Hoegger P.J."/>
            <person name="Jain P."/>
            <person name="Kilaru S."/>
            <person name="Labbe J."/>
            <person name="Lin Y.C."/>
            <person name="Legue V."/>
            <person name="Le Tacon F."/>
            <person name="Marmeisse R."/>
            <person name="Melayah D."/>
            <person name="Montanini B."/>
            <person name="Muratet M."/>
            <person name="Nehls U."/>
            <person name="Niculita-Hirzel H."/>
            <person name="Oudot-Le Secq M.P."/>
            <person name="Peter M."/>
            <person name="Quesneville H."/>
            <person name="Rajashekar B."/>
            <person name="Reich M."/>
            <person name="Rouhier N."/>
            <person name="Schmutz J."/>
            <person name="Yin T."/>
            <person name="Chalot M."/>
            <person name="Henrissat B."/>
            <person name="Kuees U."/>
            <person name="Lucas S."/>
            <person name="Van de Peer Y."/>
            <person name="Podila G.K."/>
            <person name="Polle A."/>
            <person name="Pukkila P.J."/>
            <person name="Richardson P.M."/>
            <person name="Rouze P."/>
            <person name="Sanders I.R."/>
            <person name="Stajich J.E."/>
            <person name="Tunlid A."/>
            <person name="Tuskan G."/>
            <person name="Grigoriev I.V."/>
        </authorList>
    </citation>
    <scope>NUCLEOTIDE SEQUENCE [LARGE SCALE GENOMIC DNA]</scope>
    <source>
        <strain evidence="4">S238N-H82 / ATCC MYA-4686</strain>
    </source>
</reference>
<dbReference type="HOGENOM" id="CLU_1578780_0_0_1"/>
<dbReference type="Pfam" id="PF04419">
    <property type="entry name" value="SERF-like_N"/>
    <property type="match status" value="1"/>
</dbReference>
<dbReference type="InParanoid" id="B0CPI3"/>
<evidence type="ECO:0000256" key="1">
    <source>
        <dbReference type="SAM" id="MobiDB-lite"/>
    </source>
</evidence>
<keyword evidence="4" id="KW-1185">Reference proteome</keyword>
<sequence>MGKDTSTRVNELLVIANKCGEMDLECYSLGLPQVLKTVTRTKNWVEACTPNHVFKSNHGLGIRAGFLLAGKIPTISPIEFCTAFAFELSSVEHVGTLPQVDRRSCTIMTRGNQREQDRLKAQKKAVAGQKKPKESAATLAKRKEADAEILRAKQKKKEEEKAVAEGSKK</sequence>
<evidence type="ECO:0000259" key="2">
    <source>
        <dbReference type="Pfam" id="PF04419"/>
    </source>
</evidence>
<dbReference type="RefSeq" id="XP_001874305.1">
    <property type="nucleotide sequence ID" value="XM_001874270.1"/>
</dbReference>
<dbReference type="KEGG" id="lbc:LACBIDRAFT_291905"/>
<dbReference type="Proteomes" id="UP000001194">
    <property type="component" value="Unassembled WGS sequence"/>
</dbReference>
<dbReference type="OrthoDB" id="18018at2759"/>